<dbReference type="EC" id="2.3.1.-" evidence="3"/>
<evidence type="ECO:0000313" key="4">
    <source>
        <dbReference type="Proteomes" id="UP001331561"/>
    </source>
</evidence>
<dbReference type="Proteomes" id="UP001331561">
    <property type="component" value="Unassembled WGS sequence"/>
</dbReference>
<keyword evidence="1" id="KW-1133">Transmembrane helix</keyword>
<evidence type="ECO:0000313" key="3">
    <source>
        <dbReference type="EMBL" id="MEC5387834.1"/>
    </source>
</evidence>
<feature type="domain" description="Acyltransferase 3" evidence="2">
    <location>
        <begin position="17"/>
        <end position="324"/>
    </location>
</feature>
<feature type="transmembrane region" description="Helical" evidence="1">
    <location>
        <begin position="151"/>
        <end position="172"/>
    </location>
</feature>
<feature type="transmembrane region" description="Helical" evidence="1">
    <location>
        <begin position="307"/>
        <end position="328"/>
    </location>
</feature>
<gene>
    <name evidence="3" type="ORF">VVD49_19030</name>
</gene>
<sequence>MTNLHPPLSAASTARNEAIDLLRAIGLVLVMLAHVSPPEWLFQLRNFDVPMLVIAAGMSFALSSAVTQWGAYVWKRFKRLVIPVWVFLAGYFLVLHALNGSAAPDTHTMLSSFFLGSGIGFVWVIRVFLLVALVAPLIAHVDASLPDNRQWLIYWLGLYALSAALLWSISLLVAGTPAARVELITHYLLPYAFVFWLGLRAGRLPDSLLLAIALASAAICGGLALWHAGLVGSFVQTQEFKYPPALYYLSYALPLSIASWFAARPLARYAATQPRLHALVSFVGQNSIWIYLWHIPVVMAFDGTGTAPWYLILIACLLWSVAITALQVQLVNRLLLPRVGPARLRADLRMVLTG</sequence>
<evidence type="ECO:0000256" key="1">
    <source>
        <dbReference type="SAM" id="Phobius"/>
    </source>
</evidence>
<feature type="transmembrane region" description="Helical" evidence="1">
    <location>
        <begin position="184"/>
        <end position="201"/>
    </location>
</feature>
<feature type="transmembrane region" description="Helical" evidence="1">
    <location>
        <begin position="208"/>
        <end position="226"/>
    </location>
</feature>
<organism evidence="3 4">
    <name type="scientific">Uliginosibacterium silvisoli</name>
    <dbReference type="NCBI Taxonomy" id="3114758"/>
    <lineage>
        <taxon>Bacteria</taxon>
        <taxon>Pseudomonadati</taxon>
        <taxon>Pseudomonadota</taxon>
        <taxon>Betaproteobacteria</taxon>
        <taxon>Rhodocyclales</taxon>
        <taxon>Zoogloeaceae</taxon>
        <taxon>Uliginosibacterium</taxon>
    </lineage>
</organism>
<comment type="caution">
    <text evidence="3">The sequence shown here is derived from an EMBL/GenBank/DDBJ whole genome shotgun (WGS) entry which is preliminary data.</text>
</comment>
<feature type="transmembrane region" description="Helical" evidence="1">
    <location>
        <begin position="80"/>
        <end position="98"/>
    </location>
</feature>
<protein>
    <submittedName>
        <fullName evidence="3">Acyltransferase</fullName>
        <ecNumber evidence="3">2.3.1.-</ecNumber>
    </submittedName>
</protein>
<feature type="transmembrane region" description="Helical" evidence="1">
    <location>
        <begin position="118"/>
        <end position="139"/>
    </location>
</feature>
<keyword evidence="3" id="KW-0808">Transferase</keyword>
<keyword evidence="3" id="KW-0012">Acyltransferase</keyword>
<dbReference type="RefSeq" id="WP_327600808.1">
    <property type="nucleotide sequence ID" value="NZ_JAYXHS010000004.1"/>
</dbReference>
<dbReference type="EMBL" id="JAYXHS010000004">
    <property type="protein sequence ID" value="MEC5387834.1"/>
    <property type="molecule type" value="Genomic_DNA"/>
</dbReference>
<dbReference type="GO" id="GO:0016746">
    <property type="term" value="F:acyltransferase activity"/>
    <property type="evidence" value="ECO:0007669"/>
    <property type="project" value="UniProtKB-KW"/>
</dbReference>
<name>A0ABU6K7G7_9RHOO</name>
<proteinExistence type="predicted"/>
<evidence type="ECO:0000259" key="2">
    <source>
        <dbReference type="Pfam" id="PF01757"/>
    </source>
</evidence>
<keyword evidence="1" id="KW-0472">Membrane</keyword>
<feature type="transmembrane region" description="Helical" evidence="1">
    <location>
        <begin position="49"/>
        <end position="73"/>
    </location>
</feature>
<keyword evidence="1" id="KW-0812">Transmembrane</keyword>
<reference evidence="3 4" key="1">
    <citation type="submission" date="2024-01" db="EMBL/GenBank/DDBJ databases">
        <title>Uliginosibacterium soil sp. nov.</title>
        <authorList>
            <person name="Lv Y."/>
        </authorList>
    </citation>
    <scope>NUCLEOTIDE SEQUENCE [LARGE SCALE GENOMIC DNA]</scope>
    <source>
        <strain evidence="3 4">H3</strain>
    </source>
</reference>
<dbReference type="InterPro" id="IPR002656">
    <property type="entry name" value="Acyl_transf_3_dom"/>
</dbReference>
<dbReference type="Pfam" id="PF01757">
    <property type="entry name" value="Acyl_transf_3"/>
    <property type="match status" value="1"/>
</dbReference>
<accession>A0ABU6K7G7</accession>
<keyword evidence="4" id="KW-1185">Reference proteome</keyword>
<feature type="transmembrane region" description="Helical" evidence="1">
    <location>
        <begin position="275"/>
        <end position="295"/>
    </location>
</feature>
<feature type="transmembrane region" description="Helical" evidence="1">
    <location>
        <begin position="246"/>
        <end position="263"/>
    </location>
</feature>